<sequence>MNYDSYIGIAPLLANIRPLSDPADSTTHTAEHLFIVAHQTSELWLRQVLLDLERVLENLRPDSHDLGSAVHHLGRSARGLDRVVEASAALRDLPTAHFLKFRDLLGNASGAQSSQFRRLGKLMGFRQRPGEVWSGFQGALARHHTSVHELYEHGPSDGLLYQLAEEMTRLAQAFHRWQLRHLEIVVAAIGGAPGTGRTAGHSYLADRVELPFPLLWEARGGAVSAADQSRSTVAPYVS</sequence>
<dbReference type="PANTHER" id="PTHR10138:SF0">
    <property type="entry name" value="TRYPTOPHAN 2,3-DIOXYGENASE"/>
    <property type="match status" value="1"/>
</dbReference>
<keyword evidence="1" id="KW-0560">Oxidoreductase</keyword>
<dbReference type="GO" id="GO:0004833">
    <property type="term" value="F:L-tryptophan 2,3-dioxygenase activity"/>
    <property type="evidence" value="ECO:0007669"/>
    <property type="project" value="InterPro"/>
</dbReference>
<dbReference type="STRING" id="641025.SAMN05421507_12366"/>
<protein>
    <submittedName>
        <fullName evidence="1">Tryptophan 2,3-dioxygenase</fullName>
    </submittedName>
</protein>
<name>A0A1H0WUA8_9PSEU</name>
<dbReference type="InterPro" id="IPR004981">
    <property type="entry name" value="Trp_2_3_dOase"/>
</dbReference>
<organism evidence="1 2">
    <name type="scientific">Lentzea jiangxiensis</name>
    <dbReference type="NCBI Taxonomy" id="641025"/>
    <lineage>
        <taxon>Bacteria</taxon>
        <taxon>Bacillati</taxon>
        <taxon>Actinomycetota</taxon>
        <taxon>Actinomycetes</taxon>
        <taxon>Pseudonocardiales</taxon>
        <taxon>Pseudonocardiaceae</taxon>
        <taxon>Lentzea</taxon>
    </lineage>
</organism>
<accession>A0A1H0WUA8</accession>
<keyword evidence="2" id="KW-1185">Reference proteome</keyword>
<dbReference type="Gene3D" id="1.20.58.480">
    <property type="match status" value="2"/>
</dbReference>
<proteinExistence type="predicted"/>
<reference evidence="2" key="1">
    <citation type="submission" date="2016-10" db="EMBL/GenBank/DDBJ databases">
        <authorList>
            <person name="Varghese N."/>
            <person name="Submissions S."/>
        </authorList>
    </citation>
    <scope>NUCLEOTIDE SEQUENCE [LARGE SCALE GENOMIC DNA]</scope>
    <source>
        <strain evidence="2">CGMCC 4.6609</strain>
    </source>
</reference>
<dbReference type="Proteomes" id="UP000199691">
    <property type="component" value="Unassembled WGS sequence"/>
</dbReference>
<dbReference type="GO" id="GO:0019441">
    <property type="term" value="P:L-tryptophan catabolic process to kynurenine"/>
    <property type="evidence" value="ECO:0007669"/>
    <property type="project" value="InterPro"/>
</dbReference>
<keyword evidence="1" id="KW-0223">Dioxygenase</keyword>
<dbReference type="PANTHER" id="PTHR10138">
    <property type="entry name" value="TRYPTOPHAN 2,3-DIOXYGENASE"/>
    <property type="match status" value="1"/>
</dbReference>
<dbReference type="GO" id="GO:0019442">
    <property type="term" value="P:L-tryptophan catabolic process to acetyl-CoA"/>
    <property type="evidence" value="ECO:0007669"/>
    <property type="project" value="TreeGrafter"/>
</dbReference>
<dbReference type="GO" id="GO:0046872">
    <property type="term" value="F:metal ion binding"/>
    <property type="evidence" value="ECO:0007669"/>
    <property type="project" value="InterPro"/>
</dbReference>
<dbReference type="EMBL" id="FNIX01000023">
    <property type="protein sequence ID" value="SDP94283.1"/>
    <property type="molecule type" value="Genomic_DNA"/>
</dbReference>
<dbReference type="Pfam" id="PF03301">
    <property type="entry name" value="Trp_dioxygenase"/>
    <property type="match status" value="1"/>
</dbReference>
<dbReference type="GO" id="GO:0020037">
    <property type="term" value="F:heme binding"/>
    <property type="evidence" value="ECO:0007669"/>
    <property type="project" value="InterPro"/>
</dbReference>
<dbReference type="SUPFAM" id="SSF140959">
    <property type="entry name" value="Indolic compounds 2,3-dioxygenase-like"/>
    <property type="match status" value="1"/>
</dbReference>
<dbReference type="RefSeq" id="WP_176960124.1">
    <property type="nucleotide sequence ID" value="NZ_FNIX01000023.1"/>
</dbReference>
<evidence type="ECO:0000313" key="2">
    <source>
        <dbReference type="Proteomes" id="UP000199691"/>
    </source>
</evidence>
<dbReference type="InterPro" id="IPR037217">
    <property type="entry name" value="Trp/Indoleamine_2_3_dOase-like"/>
</dbReference>
<evidence type="ECO:0000313" key="1">
    <source>
        <dbReference type="EMBL" id="SDP94283.1"/>
    </source>
</evidence>
<gene>
    <name evidence="1" type="ORF">SAMN05421507_12366</name>
</gene>
<dbReference type="AlphaFoldDB" id="A0A1H0WUA8"/>